<dbReference type="AlphaFoldDB" id="C5FHN0"/>
<dbReference type="Pfam" id="PF11735">
    <property type="entry name" value="CAP59_mtransfer"/>
    <property type="match status" value="1"/>
</dbReference>
<protein>
    <recommendedName>
        <fullName evidence="4">Glycosyltransferase family 69 protein</fullName>
    </recommendedName>
</protein>
<evidence type="ECO:0000313" key="3">
    <source>
        <dbReference type="Proteomes" id="UP000002035"/>
    </source>
</evidence>
<dbReference type="RefSeq" id="XP_002848655.1">
    <property type="nucleotide sequence ID" value="XM_002848609.1"/>
</dbReference>
<dbReference type="InterPro" id="IPR021047">
    <property type="entry name" value="Mannosyltransferase_CMT1"/>
</dbReference>
<keyword evidence="1" id="KW-1133">Transmembrane helix</keyword>
<organism evidence="2 3">
    <name type="scientific">Arthroderma otae (strain ATCC MYA-4605 / CBS 113480)</name>
    <name type="common">Microsporum canis</name>
    <dbReference type="NCBI Taxonomy" id="554155"/>
    <lineage>
        <taxon>Eukaryota</taxon>
        <taxon>Fungi</taxon>
        <taxon>Dikarya</taxon>
        <taxon>Ascomycota</taxon>
        <taxon>Pezizomycotina</taxon>
        <taxon>Eurotiomycetes</taxon>
        <taxon>Eurotiomycetidae</taxon>
        <taxon>Onygenales</taxon>
        <taxon>Arthrodermataceae</taxon>
        <taxon>Microsporum</taxon>
    </lineage>
</organism>
<reference evidence="3" key="1">
    <citation type="journal article" date="2012" name="MBio">
        <title>Comparative genome analysis of Trichophyton rubrum and related dermatophytes reveals candidate genes involved in infection.</title>
        <authorList>
            <person name="Martinez D.A."/>
            <person name="Oliver B.G."/>
            <person name="Graeser Y."/>
            <person name="Goldberg J.M."/>
            <person name="Li W."/>
            <person name="Martinez-Rossi N.M."/>
            <person name="Monod M."/>
            <person name="Shelest E."/>
            <person name="Barton R.C."/>
            <person name="Birch E."/>
            <person name="Brakhage A.A."/>
            <person name="Chen Z."/>
            <person name="Gurr S.J."/>
            <person name="Heiman D."/>
            <person name="Heitman J."/>
            <person name="Kosti I."/>
            <person name="Rossi A."/>
            <person name="Saif S."/>
            <person name="Samalova M."/>
            <person name="Saunders C.W."/>
            <person name="Shea T."/>
            <person name="Summerbell R.C."/>
            <person name="Xu J."/>
            <person name="Young S."/>
            <person name="Zeng Q."/>
            <person name="Birren B.W."/>
            <person name="Cuomo C.A."/>
            <person name="White T.C."/>
        </authorList>
    </citation>
    <scope>NUCLEOTIDE SEQUENCE [LARGE SCALE GENOMIC DNA]</scope>
    <source>
        <strain evidence="3">ATCC MYA-4605 / CBS 113480</strain>
    </source>
</reference>
<proteinExistence type="predicted"/>
<dbReference type="HOGENOM" id="CLU_022271_0_0_1"/>
<dbReference type="OrthoDB" id="262547at2759"/>
<accession>C5FHN0</accession>
<keyword evidence="1" id="KW-0472">Membrane</keyword>
<evidence type="ECO:0000313" key="2">
    <source>
        <dbReference type="EMBL" id="EEQ28770.1"/>
    </source>
</evidence>
<gene>
    <name evidence="2" type="ORF">MCYG_01589</name>
</gene>
<evidence type="ECO:0008006" key="4">
    <source>
        <dbReference type="Google" id="ProtNLM"/>
    </source>
</evidence>
<dbReference type="PANTHER" id="PTHR34144:SF8">
    <property type="entry name" value="GLYCOSYLTRANSFERASE FAMILY 69 PROTEIN"/>
    <property type="match status" value="1"/>
</dbReference>
<feature type="transmembrane region" description="Helical" evidence="1">
    <location>
        <begin position="81"/>
        <end position="100"/>
    </location>
</feature>
<dbReference type="GeneID" id="9230795"/>
<dbReference type="EMBL" id="DS995702">
    <property type="protein sequence ID" value="EEQ28770.1"/>
    <property type="molecule type" value="Genomic_DNA"/>
</dbReference>
<dbReference type="OMA" id="NASWTHT"/>
<sequence>MSSSIPLTSRTSYDEYLDADSHVELLLGGKGDRRQDGWVVRRWCNSARTFLRDLIPRSNRFHKRRATWRGKSYIFRRMLKYTCYLIAGFIFVSVLEAFFYPSYQRPPEHYNQLRERIISSTGPARGNPDKEKIFIAANIVKADLIRGPWGASLLELVDILGEQNVFVSIYENDSGNSTSDALSSLQAKLPCNSSVVTGDHLELSSLPKTILPGGGQRTKRIAYLAEVRNRALRPLNSSYIPTSAESQSGFRHTTTQFDRVLFLNDIYFAATDAVQLLFSTNAERSGRADYHAACAIDFVANVMFYDTFVVRDTEGFGMGLMFFPWFAASGKAESRQAVLAESDAVQVRSCWGGMVAFDARIFQNFEAGSSDLVMSFRHEPEPFWEAAECCLIFADIEDSFHPPNTVDGTGVYINPFIRVAYTENTWKWLDFFRRYERIFANLQWIVSKIGYPEYNPRRIHNAGQIVQEKVWVNDQQHSNGAFKMVERAASPGGFCGQRRMFVMRNDITAANKKGEKNWEKISVPFCPDPPWLKPGKNALDTLTNSYKW</sequence>
<keyword evidence="3" id="KW-1185">Reference proteome</keyword>
<dbReference type="eggNOG" id="ENOG502RYQA">
    <property type="taxonomic scope" value="Eukaryota"/>
</dbReference>
<name>C5FHN0_ARTOC</name>
<evidence type="ECO:0000256" key="1">
    <source>
        <dbReference type="SAM" id="Phobius"/>
    </source>
</evidence>
<dbReference type="PANTHER" id="PTHR34144">
    <property type="entry name" value="CHROMOSOME 8, WHOLE GENOME SHOTGUN SEQUENCE"/>
    <property type="match status" value="1"/>
</dbReference>
<dbReference type="Proteomes" id="UP000002035">
    <property type="component" value="Unassembled WGS sequence"/>
</dbReference>
<dbReference type="VEuPathDB" id="FungiDB:MCYG_01589"/>
<keyword evidence="1" id="KW-0812">Transmembrane</keyword>